<dbReference type="Gene3D" id="1.25.10.10">
    <property type="entry name" value="Leucine-rich Repeat Variant"/>
    <property type="match status" value="1"/>
</dbReference>
<dbReference type="EMBL" id="JAPDFW010000070">
    <property type="protein sequence ID" value="KAJ5074330.1"/>
    <property type="molecule type" value="Genomic_DNA"/>
</dbReference>
<dbReference type="OMA" id="IPRDGFN"/>
<evidence type="ECO:0000256" key="4">
    <source>
        <dbReference type="ARBA" id="ARBA00022927"/>
    </source>
</evidence>
<evidence type="ECO:0000313" key="10">
    <source>
        <dbReference type="Proteomes" id="UP001149090"/>
    </source>
</evidence>
<keyword evidence="10" id="KW-1185">Reference proteome</keyword>
<accession>A0A9Q0LNG1</accession>
<feature type="region of interest" description="Disordered" evidence="7">
    <location>
        <begin position="1"/>
        <end position="24"/>
    </location>
</feature>
<evidence type="ECO:0000256" key="5">
    <source>
        <dbReference type="PIRNR" id="PIRNR005673"/>
    </source>
</evidence>
<dbReference type="Proteomes" id="UP001149090">
    <property type="component" value="Unassembled WGS sequence"/>
</dbReference>
<evidence type="ECO:0000259" key="8">
    <source>
        <dbReference type="PROSITE" id="PS51214"/>
    </source>
</evidence>
<evidence type="ECO:0000256" key="6">
    <source>
        <dbReference type="PROSITE-ProRule" id="PRU00259"/>
    </source>
</evidence>
<dbReference type="InterPro" id="IPR002652">
    <property type="entry name" value="Importin-a_IBB"/>
</dbReference>
<dbReference type="PANTHER" id="PTHR23316">
    <property type="entry name" value="IMPORTIN ALPHA"/>
    <property type="match status" value="1"/>
</dbReference>
<name>A0A9Q0LNG1_ANAIG</name>
<dbReference type="SMART" id="SM00185">
    <property type="entry name" value="ARM"/>
    <property type="match status" value="8"/>
</dbReference>
<dbReference type="InterPro" id="IPR000225">
    <property type="entry name" value="Armadillo"/>
</dbReference>
<protein>
    <recommendedName>
        <fullName evidence="5">Importin subunit alpha</fullName>
    </recommendedName>
</protein>
<keyword evidence="4 5" id="KW-0653">Protein transport</keyword>
<dbReference type="Pfam" id="PF01749">
    <property type="entry name" value="IBB"/>
    <property type="match status" value="1"/>
</dbReference>
<feature type="repeat" description="ARM" evidence="6">
    <location>
        <begin position="152"/>
        <end position="194"/>
    </location>
</feature>
<dbReference type="PIRSF" id="PIRSF005673">
    <property type="entry name" value="Importin_alpha"/>
    <property type="match status" value="1"/>
</dbReference>
<dbReference type="GO" id="GO:0061608">
    <property type="term" value="F:nuclear import signal receptor activity"/>
    <property type="evidence" value="ECO:0007669"/>
    <property type="project" value="InterPro"/>
</dbReference>
<dbReference type="GO" id="GO:0006606">
    <property type="term" value="P:protein import into nucleus"/>
    <property type="evidence" value="ECO:0007669"/>
    <property type="project" value="InterPro"/>
</dbReference>
<dbReference type="InterPro" id="IPR016024">
    <property type="entry name" value="ARM-type_fold"/>
</dbReference>
<evidence type="ECO:0000256" key="7">
    <source>
        <dbReference type="SAM" id="MobiDB-lite"/>
    </source>
</evidence>
<dbReference type="OrthoDB" id="29145at2759"/>
<feature type="compositionally biased region" description="Basic residues" evidence="7">
    <location>
        <begin position="9"/>
        <end position="18"/>
    </location>
</feature>
<comment type="similarity">
    <text evidence="1 5">Belongs to the importin alpha family.</text>
</comment>
<dbReference type="PROSITE" id="PS50176">
    <property type="entry name" value="ARM_REPEAT"/>
    <property type="match status" value="1"/>
</dbReference>
<keyword evidence="2 5" id="KW-0813">Transport</keyword>
<dbReference type="GO" id="GO:0005737">
    <property type="term" value="C:cytoplasm"/>
    <property type="evidence" value="ECO:0007669"/>
    <property type="project" value="InterPro"/>
</dbReference>
<dbReference type="PROSITE" id="PS51214">
    <property type="entry name" value="IBB"/>
    <property type="match status" value="1"/>
</dbReference>
<sequence>MTSEFSKRSIQRRGKYKKKIDPSENRMKRQEFVVKLSKSKREQEFMKRRNFTEITIKKKDKNEKKLEQLPSFVEMVRSTDIRTAYRGLVKIRKLLSVEQNPPIQQVIDTQILPLIITFLDSNNEDFQFESCWILTNIASGSNDQTQFLVSLNVIDPLLQLLISPKDNIREQAIWALGNIAGDNINNRDQILNKGIIDYIIDLIKRAKNIEVIRNCTWCYANLCRGKPNPNFEIVMPMLPIIAPFITCNSEEVIADICWAISYLTDATQKEIQTILDLDIHQHFIPLLLNPNPKISTPALRIVGNIVTGSDEQTQAIIECNAIQYLGKLLNSSRFSIRKEACWAISNIAAGNYPQAKEVVDSGVLPQIINLCDQDQYDVKKETTWIISNIIYIGGDEEMENLINIGCIPPLCNILDYDDTKILSISLEALEKLLKFGEKKSSQTGENYNLVALLIEQANGASKIDRLQRHPNEDIYLVASYIIHNYFAEQDNLDEVVDPNLENQDVQDREIKNYYDL</sequence>
<dbReference type="AlphaFoldDB" id="A0A9Q0LNG1"/>
<dbReference type="InterPro" id="IPR024931">
    <property type="entry name" value="Importin_alpha"/>
</dbReference>
<gene>
    <name evidence="9" type="ORF">M0811_00959</name>
</gene>
<keyword evidence="3" id="KW-0677">Repeat</keyword>
<dbReference type="Pfam" id="PF16186">
    <property type="entry name" value="Arm_3"/>
    <property type="match status" value="1"/>
</dbReference>
<organism evidence="9 10">
    <name type="scientific">Anaeramoeba ignava</name>
    <name type="common">Anaerobic marine amoeba</name>
    <dbReference type="NCBI Taxonomy" id="1746090"/>
    <lineage>
        <taxon>Eukaryota</taxon>
        <taxon>Metamonada</taxon>
        <taxon>Anaeramoebidae</taxon>
        <taxon>Anaeramoeba</taxon>
    </lineage>
</organism>
<reference evidence="9" key="1">
    <citation type="submission" date="2022-10" db="EMBL/GenBank/DDBJ databases">
        <title>Novel sulphate-reducing endosymbionts in the free-living metamonad Anaeramoeba.</title>
        <authorList>
            <person name="Jerlstrom-Hultqvist J."/>
            <person name="Cepicka I."/>
            <person name="Gallot-Lavallee L."/>
            <person name="Salas-Leiva D."/>
            <person name="Curtis B.A."/>
            <person name="Zahonova K."/>
            <person name="Pipaliya S."/>
            <person name="Dacks J."/>
            <person name="Roger A.J."/>
        </authorList>
    </citation>
    <scope>NUCLEOTIDE SEQUENCE</scope>
    <source>
        <strain evidence="9">BMAN</strain>
    </source>
</reference>
<evidence type="ECO:0000313" key="9">
    <source>
        <dbReference type="EMBL" id="KAJ5074330.1"/>
    </source>
</evidence>
<dbReference type="InterPro" id="IPR011989">
    <property type="entry name" value="ARM-like"/>
</dbReference>
<comment type="caution">
    <text evidence="9">The sequence shown here is derived from an EMBL/GenBank/DDBJ whole genome shotgun (WGS) entry which is preliminary data.</text>
</comment>
<dbReference type="InterPro" id="IPR032413">
    <property type="entry name" value="Arm_3"/>
</dbReference>
<proteinExistence type="inferred from homology"/>
<evidence type="ECO:0000256" key="2">
    <source>
        <dbReference type="ARBA" id="ARBA00022448"/>
    </source>
</evidence>
<feature type="domain" description="IBB" evidence="8">
    <location>
        <begin position="1"/>
        <end position="58"/>
    </location>
</feature>
<evidence type="ECO:0000256" key="3">
    <source>
        <dbReference type="ARBA" id="ARBA00022737"/>
    </source>
</evidence>
<dbReference type="SUPFAM" id="SSF48371">
    <property type="entry name" value="ARM repeat"/>
    <property type="match status" value="1"/>
</dbReference>
<evidence type="ECO:0000256" key="1">
    <source>
        <dbReference type="ARBA" id="ARBA00010394"/>
    </source>
</evidence>
<dbReference type="Pfam" id="PF00514">
    <property type="entry name" value="Arm"/>
    <property type="match status" value="4"/>
</dbReference>